<evidence type="ECO:0000313" key="5">
    <source>
        <dbReference type="Proteomes" id="UP000261580"/>
    </source>
</evidence>
<feature type="region of interest" description="Disordered" evidence="2">
    <location>
        <begin position="260"/>
        <end position="287"/>
    </location>
</feature>
<feature type="compositionally biased region" description="Low complexity" evidence="2">
    <location>
        <begin position="48"/>
        <end position="59"/>
    </location>
</feature>
<evidence type="ECO:0000313" key="4">
    <source>
        <dbReference type="Ensembl" id="ENSNBRP00000000069.1"/>
    </source>
</evidence>
<evidence type="ECO:0000259" key="3">
    <source>
        <dbReference type="Pfam" id="PF11881"/>
    </source>
</evidence>
<feature type="region of interest" description="Disordered" evidence="2">
    <location>
        <begin position="48"/>
        <end position="120"/>
    </location>
</feature>
<feature type="region of interest" description="Disordered" evidence="2">
    <location>
        <begin position="1"/>
        <end position="24"/>
    </location>
</feature>
<sequence length="417" mass="45937">SNASSSTHSDEKWYEVGSRSGVRSELDLSGYLQGTSSDSGIDATSFTATQSSTASSTGAFMAKDKIPWQDEPPDGQTAADTSPPTPDSLVISQGTEIPGKSPLSLPLGPDSGSYSPSDGAAHSRCARFLPEFVFFFFMLIFRRHQSDGLLGGQPQLRANLRGSQSPQRHTAKSSLEEDLKKLITLDSPPPSRRSLQRTLSDESIYSGQREPSSSGQRETPTDLLFSCSTMPRSPTPPKNRYKSHSLCLTVFFSFPGDLSAPDSSELDQERKKQQLQEPVLMPLPDTGADGPLDWAHLVDAAKAFEGNQASCFHFILKNKPQTKRHLRVQQQQQPPVPSRPSLRRETPACLMGKVSQLESMVKALQEDLKKEKDAKASLQAQIESLREDNQRLLEESYSASAKLKKFTEWVFNTIDMN</sequence>
<dbReference type="InterPro" id="IPR021818">
    <property type="entry name" value="SIPA1L_C"/>
</dbReference>
<keyword evidence="5" id="KW-1185">Reference proteome</keyword>
<reference evidence="4" key="2">
    <citation type="submission" date="2025-09" db="UniProtKB">
        <authorList>
            <consortium name="Ensembl"/>
        </authorList>
    </citation>
    <scope>IDENTIFICATION</scope>
</reference>
<dbReference type="AlphaFoldDB" id="A0A3Q4M0X7"/>
<dbReference type="Pfam" id="PF11881">
    <property type="entry name" value="SPAR_C"/>
    <property type="match status" value="1"/>
</dbReference>
<evidence type="ECO:0000256" key="1">
    <source>
        <dbReference type="SAM" id="Coils"/>
    </source>
</evidence>
<feature type="compositionally biased region" description="Basic and acidic residues" evidence="2">
    <location>
        <begin position="174"/>
        <end position="183"/>
    </location>
</feature>
<accession>A0A3Q4M0X7</accession>
<feature type="compositionally biased region" description="Polar residues" evidence="2">
    <location>
        <begin position="196"/>
        <end position="218"/>
    </location>
</feature>
<feature type="domain" description="Signal-induced proliferation-associated 1-like protein C-terminal" evidence="3">
    <location>
        <begin position="143"/>
        <end position="362"/>
    </location>
</feature>
<dbReference type="Bgee" id="ENSNBRG00000000072">
    <property type="expression patterns" value="Expressed in zone of skin and 3 other cell types or tissues"/>
</dbReference>
<proteinExistence type="predicted"/>
<protein>
    <submittedName>
        <fullName evidence="4">Signal-induced proliferation-associated 1-like protein 1-like</fullName>
    </submittedName>
</protein>
<name>A0A3Q4M0X7_NEOBR</name>
<evidence type="ECO:0000256" key="2">
    <source>
        <dbReference type="SAM" id="MobiDB-lite"/>
    </source>
</evidence>
<feature type="coiled-coil region" evidence="1">
    <location>
        <begin position="354"/>
        <end position="395"/>
    </location>
</feature>
<dbReference type="Ensembl" id="ENSNBRT00000000093.1">
    <property type="protein sequence ID" value="ENSNBRP00000000069.1"/>
    <property type="gene ID" value="ENSNBRG00000000072.1"/>
</dbReference>
<keyword evidence="1" id="KW-0175">Coiled coil</keyword>
<reference evidence="4" key="1">
    <citation type="submission" date="2025-08" db="UniProtKB">
        <authorList>
            <consortium name="Ensembl"/>
        </authorList>
    </citation>
    <scope>IDENTIFICATION</scope>
</reference>
<dbReference type="Proteomes" id="UP000261580">
    <property type="component" value="Unassembled WGS sequence"/>
</dbReference>
<dbReference type="GeneTree" id="ENSGT00940000155944"/>
<feature type="region of interest" description="Disordered" evidence="2">
    <location>
        <begin position="155"/>
        <end position="240"/>
    </location>
</feature>
<organism evidence="4 5">
    <name type="scientific">Neolamprologus brichardi</name>
    <name type="common">Fairy cichlid</name>
    <name type="synonym">Lamprologus brichardi</name>
    <dbReference type="NCBI Taxonomy" id="32507"/>
    <lineage>
        <taxon>Eukaryota</taxon>
        <taxon>Metazoa</taxon>
        <taxon>Chordata</taxon>
        <taxon>Craniata</taxon>
        <taxon>Vertebrata</taxon>
        <taxon>Euteleostomi</taxon>
        <taxon>Actinopterygii</taxon>
        <taxon>Neopterygii</taxon>
        <taxon>Teleostei</taxon>
        <taxon>Neoteleostei</taxon>
        <taxon>Acanthomorphata</taxon>
        <taxon>Ovalentaria</taxon>
        <taxon>Cichlomorphae</taxon>
        <taxon>Cichliformes</taxon>
        <taxon>Cichlidae</taxon>
        <taxon>African cichlids</taxon>
        <taxon>Pseudocrenilabrinae</taxon>
        <taxon>Lamprologini</taxon>
        <taxon>Neolamprologus</taxon>
    </lineage>
</organism>
<feature type="compositionally biased region" description="Low complexity" evidence="2">
    <location>
        <begin position="98"/>
        <end position="119"/>
    </location>
</feature>